<protein>
    <submittedName>
        <fullName evidence="1">Uncharacterized protein</fullName>
    </submittedName>
</protein>
<comment type="caution">
    <text evidence="1">The sequence shown here is derived from an EMBL/GenBank/DDBJ whole genome shotgun (WGS) entry which is preliminary data.</text>
</comment>
<accession>A0ABQ3BEC7</accession>
<name>A0ABQ3BEC7_9ACTN</name>
<sequence length="80" mass="8217">MKQVSGERGGGSFTACLLHRRTEEAAPSPYVVGGGTRSAAGRAAGVVEPYHRAVRLAARWYGDLVAALLGGVLPVRPGSA</sequence>
<evidence type="ECO:0000313" key="1">
    <source>
        <dbReference type="EMBL" id="GGZ37940.1"/>
    </source>
</evidence>
<dbReference type="EMBL" id="BMUW01000001">
    <property type="protein sequence ID" value="GGZ37940.1"/>
    <property type="molecule type" value="Genomic_DNA"/>
</dbReference>
<proteinExistence type="predicted"/>
<gene>
    <name evidence="1" type="ORF">GCM10010328_09570</name>
</gene>
<reference evidence="2" key="1">
    <citation type="journal article" date="2019" name="Int. J. Syst. Evol. Microbiol.">
        <title>The Global Catalogue of Microorganisms (GCM) 10K type strain sequencing project: providing services to taxonomists for standard genome sequencing and annotation.</title>
        <authorList>
            <consortium name="The Broad Institute Genomics Platform"/>
            <consortium name="The Broad Institute Genome Sequencing Center for Infectious Disease"/>
            <person name="Wu L."/>
            <person name="Ma J."/>
        </authorList>
    </citation>
    <scope>NUCLEOTIDE SEQUENCE [LARGE SCALE GENOMIC DNA]</scope>
    <source>
        <strain evidence="2">JCM 4602</strain>
    </source>
</reference>
<evidence type="ECO:0000313" key="2">
    <source>
        <dbReference type="Proteomes" id="UP000624183"/>
    </source>
</evidence>
<dbReference type="Proteomes" id="UP000624183">
    <property type="component" value="Unassembled WGS sequence"/>
</dbReference>
<organism evidence="1 2">
    <name type="scientific">Streptomyces rubiginosohelvolus</name>
    <dbReference type="NCBI Taxonomy" id="67362"/>
    <lineage>
        <taxon>Bacteria</taxon>
        <taxon>Bacillati</taxon>
        <taxon>Actinomycetota</taxon>
        <taxon>Actinomycetes</taxon>
        <taxon>Kitasatosporales</taxon>
        <taxon>Streptomycetaceae</taxon>
        <taxon>Streptomyces</taxon>
    </lineage>
</organism>
<keyword evidence="2" id="KW-1185">Reference proteome</keyword>